<dbReference type="EMBL" id="AP023356">
    <property type="protein sequence ID" value="BCJ45893.1"/>
    <property type="molecule type" value="Genomic_DNA"/>
</dbReference>
<gene>
    <name evidence="1" type="ORF">Aiant_65500</name>
</gene>
<protein>
    <recommendedName>
        <fullName evidence="3">NERD domain-containing protein</fullName>
    </recommendedName>
</protein>
<reference evidence="1 2" key="1">
    <citation type="submission" date="2020-08" db="EMBL/GenBank/DDBJ databases">
        <title>Whole genome shotgun sequence of Actinoplanes ianthinogenes NBRC 13996.</title>
        <authorList>
            <person name="Komaki H."/>
            <person name="Tamura T."/>
        </authorList>
    </citation>
    <scope>NUCLEOTIDE SEQUENCE [LARGE SCALE GENOMIC DNA]</scope>
    <source>
        <strain evidence="1 2">NBRC 13996</strain>
    </source>
</reference>
<accession>A0ABM7M2M7</accession>
<name>A0ABM7M2M7_9ACTN</name>
<keyword evidence="2" id="KW-1185">Reference proteome</keyword>
<proteinExistence type="predicted"/>
<sequence>MVRVDRMPKLTPVEWARRVRAERDHRRRESADARALARLDRLGPEWSLVDLPAGPGFLVIGPGGIYAVTVVDQGLSRVLIVGDAVQSGGRRQSYVVDARLTARRTAEVLAADLGRAVPVTPVLTFIGSGTISFHGPPRECLISTARELDRLLVAGGNRLSPAAVKKVVEVAEKQARA</sequence>
<organism evidence="1 2">
    <name type="scientific">Actinoplanes ianthinogenes</name>
    <dbReference type="NCBI Taxonomy" id="122358"/>
    <lineage>
        <taxon>Bacteria</taxon>
        <taxon>Bacillati</taxon>
        <taxon>Actinomycetota</taxon>
        <taxon>Actinomycetes</taxon>
        <taxon>Micromonosporales</taxon>
        <taxon>Micromonosporaceae</taxon>
        <taxon>Actinoplanes</taxon>
    </lineage>
</organism>
<evidence type="ECO:0000313" key="1">
    <source>
        <dbReference type="EMBL" id="BCJ45893.1"/>
    </source>
</evidence>
<dbReference type="Proteomes" id="UP000676967">
    <property type="component" value="Chromosome"/>
</dbReference>
<evidence type="ECO:0008006" key="3">
    <source>
        <dbReference type="Google" id="ProtNLM"/>
    </source>
</evidence>
<evidence type="ECO:0000313" key="2">
    <source>
        <dbReference type="Proteomes" id="UP000676967"/>
    </source>
</evidence>